<dbReference type="OrthoDB" id="10251089at2759"/>
<dbReference type="Gene3D" id="3.10.20.90">
    <property type="entry name" value="Phosphatidylinositol 3-kinase Catalytic Subunit, Chain A, domain 1"/>
    <property type="match status" value="1"/>
</dbReference>
<name>I7JAC4_BABMR</name>
<keyword evidence="5" id="KW-1185">Reference proteome</keyword>
<proteinExistence type="predicted"/>
<dbReference type="KEGG" id="bmic:BMR1_02g02775"/>
<evidence type="ECO:0000259" key="2">
    <source>
        <dbReference type="Pfam" id="PF05021"/>
    </source>
</evidence>
<dbReference type="CDD" id="cd08061">
    <property type="entry name" value="MPN_NPL4"/>
    <property type="match status" value="1"/>
</dbReference>
<dbReference type="RefSeq" id="XP_012648318.1">
    <property type="nucleotide sequence ID" value="XM_012792864.1"/>
</dbReference>
<evidence type="ECO:0000259" key="3">
    <source>
        <dbReference type="Pfam" id="PF11543"/>
    </source>
</evidence>
<dbReference type="InterPro" id="IPR007717">
    <property type="entry name" value="NPL4_C"/>
</dbReference>
<dbReference type="InterPro" id="IPR007716">
    <property type="entry name" value="NPL4_Zn-bd_put"/>
</dbReference>
<dbReference type="Gene3D" id="3.40.140.10">
    <property type="entry name" value="Cytidine Deaminase, domain 2"/>
    <property type="match status" value="1"/>
</dbReference>
<dbReference type="GO" id="GO:0006511">
    <property type="term" value="P:ubiquitin-dependent protein catabolic process"/>
    <property type="evidence" value="ECO:0007669"/>
    <property type="project" value="InterPro"/>
</dbReference>
<dbReference type="InterPro" id="IPR016563">
    <property type="entry name" value="Npl4"/>
</dbReference>
<dbReference type="PANTHER" id="PTHR12710:SF0">
    <property type="entry name" value="NUCLEAR PROTEIN LOCALIZATION PROTEIN 4 HOMOLOG"/>
    <property type="match status" value="1"/>
</dbReference>
<dbReference type="Pfam" id="PF05021">
    <property type="entry name" value="NPL4"/>
    <property type="match status" value="1"/>
</dbReference>
<dbReference type="SUPFAM" id="SSF54236">
    <property type="entry name" value="Ubiquitin-like"/>
    <property type="match status" value="1"/>
</dbReference>
<dbReference type="Proteomes" id="UP000002899">
    <property type="component" value="Chromosome II"/>
</dbReference>
<evidence type="ECO:0000313" key="4">
    <source>
        <dbReference type="EMBL" id="CCF73709.1"/>
    </source>
</evidence>
<protein>
    <submittedName>
        <fullName evidence="4">Nuclear protein localization protein 4 homolog</fullName>
    </submittedName>
</protein>
<dbReference type="Pfam" id="PF11543">
    <property type="entry name" value="UN_NPL4"/>
    <property type="match status" value="1"/>
</dbReference>
<evidence type="ECO:0000259" key="1">
    <source>
        <dbReference type="Pfam" id="PF05020"/>
    </source>
</evidence>
<feature type="domain" description="Nuclear pore localisation protein Npl4 ubiquitin-like" evidence="3">
    <location>
        <begin position="2"/>
        <end position="75"/>
    </location>
</feature>
<accession>I7JAC4</accession>
<dbReference type="VEuPathDB" id="PiroplasmaDB:BMR1_02g02775"/>
<evidence type="ECO:0000313" key="5">
    <source>
        <dbReference type="Proteomes" id="UP000002899"/>
    </source>
</evidence>
<dbReference type="EMBL" id="FO082872">
    <property type="protein sequence ID" value="CCF73709.1"/>
    <property type="molecule type" value="Genomic_DNA"/>
</dbReference>
<dbReference type="AlphaFoldDB" id="I7JAC4"/>
<dbReference type="PANTHER" id="PTHR12710">
    <property type="entry name" value="NUCLEAR PROTEIN LOCALIZATION 4"/>
    <property type="match status" value="1"/>
</dbReference>
<dbReference type="InterPro" id="IPR029071">
    <property type="entry name" value="Ubiquitin-like_domsf"/>
</dbReference>
<gene>
    <name evidence="4" type="ORF">BMR1_02g02775</name>
</gene>
<reference evidence="4 5" key="2">
    <citation type="journal article" date="2013" name="PLoS ONE">
        <title>Whole genome mapping and re-organization of the nuclear and mitochondrial genomes of Babesia microti isolates.</title>
        <authorList>
            <person name="Cornillot E."/>
            <person name="Dassouli A."/>
            <person name="Garg A."/>
            <person name="Pachikara N."/>
            <person name="Randazzo S."/>
            <person name="Depoix D."/>
            <person name="Carcy B."/>
            <person name="Delbecq S."/>
            <person name="Frutos R."/>
            <person name="Silva J.C."/>
            <person name="Sutton R."/>
            <person name="Krause P.J."/>
            <person name="Mamoun C.B."/>
        </authorList>
    </citation>
    <scope>NUCLEOTIDE SEQUENCE [LARGE SCALE GENOMIC DNA]</scope>
    <source>
        <strain evidence="4 5">RI</strain>
    </source>
</reference>
<reference evidence="4 5" key="1">
    <citation type="journal article" date="2012" name="Nucleic Acids Res.">
        <title>Sequencing of the smallest Apicomplexan genome from the human pathogen Babesia microti.</title>
        <authorList>
            <person name="Cornillot E."/>
            <person name="Hadj-Kaddour K."/>
            <person name="Dassouli A."/>
            <person name="Noel B."/>
            <person name="Ranwez V."/>
            <person name="Vacherie B."/>
            <person name="Augagneur Y."/>
            <person name="Bres V."/>
            <person name="Duclos A."/>
            <person name="Randazzo S."/>
            <person name="Carcy B."/>
            <person name="Debierre-Grockiego F."/>
            <person name="Delbecq S."/>
            <person name="Moubri-Menage K."/>
            <person name="Shams-Eldin H."/>
            <person name="Usmani-Brown S."/>
            <person name="Bringaud F."/>
            <person name="Wincker P."/>
            <person name="Vivares C.P."/>
            <person name="Schwarz R.T."/>
            <person name="Schetters T.P."/>
            <person name="Krause P.J."/>
            <person name="Gorenflot A."/>
            <person name="Berry V."/>
            <person name="Barbe V."/>
            <person name="Ben Mamoun C."/>
        </authorList>
    </citation>
    <scope>NUCLEOTIDE SEQUENCE [LARGE SCALE GENOMIC DNA]</scope>
    <source>
        <strain evidence="4 5">RI</strain>
    </source>
</reference>
<dbReference type="InterPro" id="IPR024682">
    <property type="entry name" value="Npl4_Ub-like_dom"/>
</dbReference>
<reference evidence="4 5" key="3">
    <citation type="journal article" date="2016" name="Sci. Rep.">
        <title>Genome-wide diversity and gene expression profiling of Babesia microti isolates identify polymorphic genes that mediate host-pathogen interactions.</title>
        <authorList>
            <person name="Silva J.C."/>
            <person name="Cornillot E."/>
            <person name="McCracken C."/>
            <person name="Usmani-Brown S."/>
            <person name="Dwivedi A."/>
            <person name="Ifeonu O.O."/>
            <person name="Crabtree J."/>
            <person name="Gotia H.T."/>
            <person name="Virji A.Z."/>
            <person name="Reynes C."/>
            <person name="Colinge J."/>
            <person name="Kumar V."/>
            <person name="Lawres L."/>
            <person name="Pazzi J.E."/>
            <person name="Pablo J.V."/>
            <person name="Hung C."/>
            <person name="Brancato J."/>
            <person name="Kumari P."/>
            <person name="Orvis J."/>
            <person name="Tretina K."/>
            <person name="Chibucos M."/>
            <person name="Ott S."/>
            <person name="Sadzewicz L."/>
            <person name="Sengamalay N."/>
            <person name="Shetty A.C."/>
            <person name="Su Q."/>
            <person name="Tallon L."/>
            <person name="Fraser C.M."/>
            <person name="Frutos R."/>
            <person name="Molina D.M."/>
            <person name="Krause P.J."/>
            <person name="Ben Mamoun C."/>
        </authorList>
    </citation>
    <scope>NUCLEOTIDE SEQUENCE [LARGE SCALE GENOMIC DNA]</scope>
    <source>
        <strain evidence="4 5">RI</strain>
    </source>
</reference>
<dbReference type="Pfam" id="PF05020">
    <property type="entry name" value="zf-NPL4"/>
    <property type="match status" value="1"/>
</dbReference>
<feature type="domain" description="Nuclear pore localisation protein NPL4 C-terminal" evidence="2">
    <location>
        <begin position="176"/>
        <end position="421"/>
    </location>
</feature>
<dbReference type="OMA" id="MYGYYKE"/>
<feature type="domain" description="NPL4 zinc-binding putative" evidence="1">
    <location>
        <begin position="135"/>
        <end position="167"/>
    </location>
</feature>
<sequence>MSIVVRIFCPTGIIRVTLPTDSMLSDLMSEIAERTGVPIEKQCLSIAPSDTSIDPNVNVKLDKIGIVHGTILNLNSDYPVEFQDTSKEIPEFMQDVKFKSFDSFLSERGYNVSDLPLKNEYLPVKIEVGKMNKIPQSIALKRQPYRHVDHLEIMNTEEIRNFVNFWMHDCEMLTQRCGWMYGYYIEDVHYPMGIRAVCEAIYEPIQTGDIESVRIEPDNFLSVVDTIAERLGLERIGFIFSHLPRDNFFLTAQEIYDIAKIQNSRIDTGHYTGYNASHHVTCTISPDVNNNGECSLNAFMVSDMGMALVRDGLIDPKQDDNLKIHLVNPNEYVIFPGVLEEGTETTSFDTSWVLVRVNESAPITPNSFFKNSLFQRENRGKAPNIQAYFMKANGANDNPKDGFDSHVLYSDFHLLLHIAKNVDIDTALAICDSLMKEEPVDNLIRQILTA</sequence>
<organism evidence="4 5">
    <name type="scientific">Babesia microti (strain RI)</name>
    <dbReference type="NCBI Taxonomy" id="1133968"/>
    <lineage>
        <taxon>Eukaryota</taxon>
        <taxon>Sar</taxon>
        <taxon>Alveolata</taxon>
        <taxon>Apicomplexa</taxon>
        <taxon>Aconoidasida</taxon>
        <taxon>Piroplasmida</taxon>
        <taxon>Babesiidae</taxon>
        <taxon>Babesia</taxon>
    </lineage>
</organism>
<dbReference type="GeneID" id="24424337"/>